<comment type="caution">
    <text evidence="1">The sequence shown here is derived from an EMBL/GenBank/DDBJ whole genome shotgun (WGS) entry which is preliminary data.</text>
</comment>
<name>A0A5M8RLJ7_9BACI</name>
<protein>
    <submittedName>
        <fullName evidence="1">Uncharacterized protein</fullName>
    </submittedName>
</protein>
<sequence>MPAAQTFILQYDVVFASALPAQPCRPTHRLLVRRTFHNAALKSKNAAEEIRLKYFFKRSCIVYFDIQNTD</sequence>
<evidence type="ECO:0000313" key="1">
    <source>
        <dbReference type="EMBL" id="KAA6449485.1"/>
    </source>
</evidence>
<dbReference type="AlphaFoldDB" id="A0A5M8RLJ7"/>
<accession>A0A5M8RLJ7</accession>
<organism evidence="1 2">
    <name type="scientific">Bacillus swezeyi</name>
    <dbReference type="NCBI Taxonomy" id="1925020"/>
    <lineage>
        <taxon>Bacteria</taxon>
        <taxon>Bacillati</taxon>
        <taxon>Bacillota</taxon>
        <taxon>Bacilli</taxon>
        <taxon>Bacillales</taxon>
        <taxon>Bacillaceae</taxon>
        <taxon>Bacillus</taxon>
    </lineage>
</organism>
<dbReference type="STRING" id="1925020.BTA30_01050"/>
<reference evidence="1 2" key="1">
    <citation type="submission" date="2018-08" db="EMBL/GenBank/DDBJ databases">
        <title>Bacillus phenotypic plasticity.</title>
        <authorList>
            <person name="Hurtado E."/>
        </authorList>
    </citation>
    <scope>NUCLEOTIDE SEQUENCE [LARGE SCALE GENOMIC DNA]</scope>
    <source>
        <strain evidence="1 2">427</strain>
    </source>
</reference>
<dbReference type="Proteomes" id="UP000324326">
    <property type="component" value="Unassembled WGS sequence"/>
</dbReference>
<proteinExistence type="predicted"/>
<evidence type="ECO:0000313" key="2">
    <source>
        <dbReference type="Proteomes" id="UP000324326"/>
    </source>
</evidence>
<dbReference type="EMBL" id="QSND01000003">
    <property type="protein sequence ID" value="KAA6449485.1"/>
    <property type="molecule type" value="Genomic_DNA"/>
</dbReference>
<gene>
    <name evidence="1" type="ORF">DX927_16510</name>
</gene>